<name>A0A914M3U1_MELIC</name>
<dbReference type="WBParaSite" id="Minc3s01253g22105">
    <property type="protein sequence ID" value="Minc3s01253g22105"/>
    <property type="gene ID" value="Minc3s01253g22105"/>
</dbReference>
<reference evidence="2" key="1">
    <citation type="submission" date="2022-11" db="UniProtKB">
        <authorList>
            <consortium name="WormBaseParasite"/>
        </authorList>
    </citation>
    <scope>IDENTIFICATION</scope>
</reference>
<dbReference type="AlphaFoldDB" id="A0A914M3U1"/>
<evidence type="ECO:0000313" key="2">
    <source>
        <dbReference type="WBParaSite" id="Minc3s01253g22105"/>
    </source>
</evidence>
<dbReference type="Proteomes" id="UP000887563">
    <property type="component" value="Unplaced"/>
</dbReference>
<organism evidence="1 2">
    <name type="scientific">Meloidogyne incognita</name>
    <name type="common">Southern root-knot nematode worm</name>
    <name type="synonym">Oxyuris incognita</name>
    <dbReference type="NCBI Taxonomy" id="6306"/>
    <lineage>
        <taxon>Eukaryota</taxon>
        <taxon>Metazoa</taxon>
        <taxon>Ecdysozoa</taxon>
        <taxon>Nematoda</taxon>
        <taxon>Chromadorea</taxon>
        <taxon>Rhabditida</taxon>
        <taxon>Tylenchina</taxon>
        <taxon>Tylenchomorpha</taxon>
        <taxon>Tylenchoidea</taxon>
        <taxon>Meloidogynidae</taxon>
        <taxon>Meloidogyninae</taxon>
        <taxon>Meloidogyne</taxon>
        <taxon>Meloidogyne incognita group</taxon>
    </lineage>
</organism>
<evidence type="ECO:0000313" key="1">
    <source>
        <dbReference type="Proteomes" id="UP000887563"/>
    </source>
</evidence>
<sequence>MTSSLKLFQNMWFNSSSLLTIRIFLQSLFRSFMPRNSLFFLLRQFLTLFACQRQSIMSLIPLTKR</sequence>
<proteinExistence type="predicted"/>
<accession>A0A914M3U1</accession>
<keyword evidence="1" id="KW-1185">Reference proteome</keyword>
<protein>
    <submittedName>
        <fullName evidence="2">Candidate secreted effector</fullName>
    </submittedName>
</protein>